<proteinExistence type="predicted"/>
<dbReference type="Gene3D" id="3.30.2090.10">
    <property type="entry name" value="Multidrug efflux transporter AcrB TolC docking domain, DN and DC subdomains"/>
    <property type="match status" value="2"/>
</dbReference>
<name>A0ABS1E7C0_9GAMM</name>
<gene>
    <name evidence="2" type="ORF">CKO13_06295</name>
</gene>
<protein>
    <recommendedName>
        <fullName evidence="4">Acriflavin resistance protein</fullName>
    </recommendedName>
</protein>
<sequence length="1056" mass="111312">MDPPGRRHAGHRGYALRLTDWALHRPHALVAVVLLVAIWGVLALARTPVDLFPDTQPPQAVVVATQPGASARDVASDVTRVLEKELSTLDGITDLTSTSRDGVASIRVAFGYHKRLDEAVAAVSNALDRTTDELPADVARPRVFPVSEATSPVMTLALRPAADSPKDLADVRLLAENPIQDRLLALPAVGDVEVFGGHEPEVRVAVDREALAAQGIGVAAVVAALEGANVTIPAGRVQQGGGEYLVTVAGEAATPRELARLALRQGPEGTVRLGDVADVRLGTAEARSAYHGNGEPAIALGIQRPREGATLAAIEAVKAELPALRAEYRDLHLEIAGSQQELIEVNASGLRNSVLQAVVLTVAVIFVFLADWRAAAVASISIPLAFLAALAVLGLTPYSLNMVTMSGLIIAVGLVIDSAVVVLENIIRRYRKGTDGSAREAARAGTRQVATAITAGILTTVVVVLPVMFAGGYIQRIMRPLNLMITVTLVASLLVALTVIPVLAARLLDRPRQGASPPERWLGRVGTGTDRLAEVTGHVVRAALRRRWLVLAAAALFLVGTVRTVPPLIGNELMPPMDTGIATVELETPAHYDLDRVEAVLDRVEAEISATPGVQRISAVVGSEPGKLGFGAGGATAQTVNITVYLVDRTRREADIWTLMDRWRTAMDALPGVKGYTVSEFGATPISTTKAPLDIIISGPEAEVLDALGERALAALAGMPGVLDVRRSWLRDKPEQTVAVDRESAQRLGLSTAETGQALAAAVDGLPAGDLRLTGFLDVPIRVAYADADVDRPGGVGGVYLPTAEGPVPLRAVADTSLQWTRPAITREDLQQTLDITAVNRGHTIAGVAKEARQRLAKLDVPAGYTVEVGGTVTDLKANQGRMRAALLPGFGMLALLLLALFGSVRYPLAIIAAIPLAVASALWGLLVFGKPMCMPAIMGLILLGGTVVNNSILLLDFVRQARAEGLAREAAIVETVRLRLRPVLMTTVSTVLGLTPLVFEMAVGLERMSPLGIAAATGLLVGTVLTLVVLPVLFSLLDDLGERLRALRLRPDGAR</sequence>
<dbReference type="SUPFAM" id="SSF82714">
    <property type="entry name" value="Multidrug efflux transporter AcrB TolC docking domain, DN and DC subdomains"/>
    <property type="match status" value="2"/>
</dbReference>
<feature type="transmembrane region" description="Helical" evidence="1">
    <location>
        <begin position="979"/>
        <end position="1000"/>
    </location>
</feature>
<feature type="transmembrane region" description="Helical" evidence="1">
    <location>
        <begin position="449"/>
        <end position="469"/>
    </location>
</feature>
<feature type="transmembrane region" description="Helical" evidence="1">
    <location>
        <begin position="1012"/>
        <end position="1038"/>
    </location>
</feature>
<keyword evidence="1" id="KW-1133">Transmembrane helix</keyword>
<evidence type="ECO:0000313" key="2">
    <source>
        <dbReference type="EMBL" id="MBK1726640.1"/>
    </source>
</evidence>
<dbReference type="InterPro" id="IPR001036">
    <property type="entry name" value="Acrflvin-R"/>
</dbReference>
<evidence type="ECO:0000313" key="3">
    <source>
        <dbReference type="Proteomes" id="UP000738126"/>
    </source>
</evidence>
<feature type="transmembrane region" description="Helical" evidence="1">
    <location>
        <begin position="402"/>
        <end position="423"/>
    </location>
</feature>
<feature type="transmembrane region" description="Helical" evidence="1">
    <location>
        <begin position="481"/>
        <end position="504"/>
    </location>
</feature>
<dbReference type="PANTHER" id="PTHR32063:SF0">
    <property type="entry name" value="SWARMING MOTILITY PROTEIN SWRC"/>
    <property type="match status" value="1"/>
</dbReference>
<feature type="transmembrane region" description="Helical" evidence="1">
    <location>
        <begin position="883"/>
        <end position="902"/>
    </location>
</feature>
<dbReference type="PRINTS" id="PR00702">
    <property type="entry name" value="ACRIFLAVINRP"/>
</dbReference>
<comment type="caution">
    <text evidence="2">The sequence shown here is derived from an EMBL/GenBank/DDBJ whole genome shotgun (WGS) entry which is preliminary data.</text>
</comment>
<feature type="transmembrane region" description="Helical" evidence="1">
    <location>
        <begin position="548"/>
        <end position="569"/>
    </location>
</feature>
<dbReference type="Gene3D" id="1.20.1640.10">
    <property type="entry name" value="Multidrug efflux transporter AcrB transmembrane domain"/>
    <property type="match status" value="2"/>
</dbReference>
<dbReference type="PANTHER" id="PTHR32063">
    <property type="match status" value="1"/>
</dbReference>
<dbReference type="Gene3D" id="3.30.70.1430">
    <property type="entry name" value="Multidrug efflux transporter AcrB pore domain"/>
    <property type="match status" value="2"/>
</dbReference>
<evidence type="ECO:0008006" key="4">
    <source>
        <dbReference type="Google" id="ProtNLM"/>
    </source>
</evidence>
<keyword evidence="3" id="KW-1185">Reference proteome</keyword>
<feature type="transmembrane region" description="Helical" evidence="1">
    <location>
        <begin position="27"/>
        <end position="45"/>
    </location>
</feature>
<dbReference type="InterPro" id="IPR027463">
    <property type="entry name" value="AcrB_DN_DC_subdom"/>
</dbReference>
<keyword evidence="1" id="KW-0812">Transmembrane</keyword>
<reference evidence="2 3" key="1">
    <citation type="journal article" date="2020" name="Microorganisms">
        <title>Osmotic Adaptation and Compatible Solute Biosynthesis of Phototrophic Bacteria as Revealed from Genome Analyses.</title>
        <authorList>
            <person name="Imhoff J.F."/>
            <person name="Rahn T."/>
            <person name="Kunzel S."/>
            <person name="Keller A."/>
            <person name="Neulinger S.C."/>
        </authorList>
    </citation>
    <scope>NUCLEOTIDE SEQUENCE [LARGE SCALE GENOMIC DNA]</scope>
    <source>
        <strain evidence="2 3">DSM 15116</strain>
    </source>
</reference>
<feature type="transmembrane region" description="Helical" evidence="1">
    <location>
        <begin position="935"/>
        <end position="959"/>
    </location>
</feature>
<feature type="transmembrane region" description="Helical" evidence="1">
    <location>
        <begin position="353"/>
        <end position="370"/>
    </location>
</feature>
<dbReference type="SUPFAM" id="SSF82693">
    <property type="entry name" value="Multidrug efflux transporter AcrB pore domain, PN1, PN2, PC1 and PC2 subdomains"/>
    <property type="match status" value="3"/>
</dbReference>
<dbReference type="Gene3D" id="3.30.70.1440">
    <property type="entry name" value="Multidrug efflux transporter AcrB pore domain"/>
    <property type="match status" value="1"/>
</dbReference>
<accession>A0ABS1E7C0</accession>
<keyword evidence="1" id="KW-0472">Membrane</keyword>
<dbReference type="Pfam" id="PF00873">
    <property type="entry name" value="ACR_tran"/>
    <property type="match status" value="1"/>
</dbReference>
<feature type="transmembrane region" description="Helical" evidence="1">
    <location>
        <begin position="909"/>
        <end position="929"/>
    </location>
</feature>
<feature type="transmembrane region" description="Helical" evidence="1">
    <location>
        <begin position="377"/>
        <end position="396"/>
    </location>
</feature>
<dbReference type="EMBL" id="NRSH01000056">
    <property type="protein sequence ID" value="MBK1726640.1"/>
    <property type="molecule type" value="Genomic_DNA"/>
</dbReference>
<dbReference type="Gene3D" id="3.30.70.1320">
    <property type="entry name" value="Multidrug efflux transporter AcrB pore domain like"/>
    <property type="match status" value="1"/>
</dbReference>
<dbReference type="SUPFAM" id="SSF82866">
    <property type="entry name" value="Multidrug efflux transporter AcrB transmembrane domain"/>
    <property type="match status" value="2"/>
</dbReference>
<dbReference type="Proteomes" id="UP000738126">
    <property type="component" value="Unassembled WGS sequence"/>
</dbReference>
<organism evidence="2 3">
    <name type="scientific">Halorhodospira neutriphila</name>
    <dbReference type="NCBI Taxonomy" id="168379"/>
    <lineage>
        <taxon>Bacteria</taxon>
        <taxon>Pseudomonadati</taxon>
        <taxon>Pseudomonadota</taxon>
        <taxon>Gammaproteobacteria</taxon>
        <taxon>Chromatiales</taxon>
        <taxon>Ectothiorhodospiraceae</taxon>
        <taxon>Halorhodospira</taxon>
    </lineage>
</organism>
<evidence type="ECO:0000256" key="1">
    <source>
        <dbReference type="SAM" id="Phobius"/>
    </source>
</evidence>